<evidence type="ECO:0000313" key="4">
    <source>
        <dbReference type="EMBL" id="KAK9230465.1"/>
    </source>
</evidence>
<sequence>MAVILKDIFRITASKLVTNKIQIFTKRSIKTATSDIQIISIEAIKPSSPTPKQLRAYKLSLPAQLCSKLHMPIVSFYSANCKHQDFRKKSDLLKQSLAKTGVADGSAIFDFMKMWGEIARGVINNNFVLDCNSLFPPGWALDQIRVNPIRSELIQICSDQIRIDLSIQSGRNFTIRSDLIRIGSDPDRSDRISTAVEPVNCTVATLPAEASCKSLKPSRCIYLLIARASNGVRSIKTCKMAASLKEKVNKELVGNNFDDGLQATGFGVVSALTWGAFIAVAGERKRAIDKKLYSYAVYYTMNLHNKMNPPIFITRSGKTKEKGKRCDE</sequence>
<comment type="caution">
    <text evidence="4">The sequence shown here is derived from an EMBL/GenBank/DDBJ whole genome shotgun (WGS) entry which is preliminary data.</text>
</comment>
<gene>
    <name evidence="4" type="ORF">WN944_023435</name>
</gene>
<dbReference type="InterPro" id="IPR023213">
    <property type="entry name" value="CAT-like_dom_sf"/>
</dbReference>
<proteinExistence type="inferred from homology"/>
<organism evidence="4 5">
    <name type="scientific">Citrus x changshan-huyou</name>
    <dbReference type="NCBI Taxonomy" id="2935761"/>
    <lineage>
        <taxon>Eukaryota</taxon>
        <taxon>Viridiplantae</taxon>
        <taxon>Streptophyta</taxon>
        <taxon>Embryophyta</taxon>
        <taxon>Tracheophyta</taxon>
        <taxon>Spermatophyta</taxon>
        <taxon>Magnoliopsida</taxon>
        <taxon>eudicotyledons</taxon>
        <taxon>Gunneridae</taxon>
        <taxon>Pentapetalae</taxon>
        <taxon>rosids</taxon>
        <taxon>malvids</taxon>
        <taxon>Sapindales</taxon>
        <taxon>Rutaceae</taxon>
        <taxon>Aurantioideae</taxon>
        <taxon>Citrus</taxon>
    </lineage>
</organism>
<reference evidence="4 5" key="1">
    <citation type="submission" date="2024-05" db="EMBL/GenBank/DDBJ databases">
        <title>Haplotype-resolved chromosome-level genome assembly of Huyou (Citrus changshanensis).</title>
        <authorList>
            <person name="Miao C."/>
            <person name="Chen W."/>
            <person name="Wu Y."/>
            <person name="Wang L."/>
            <person name="Zhao S."/>
            <person name="Grierson D."/>
            <person name="Xu C."/>
            <person name="Chen K."/>
        </authorList>
    </citation>
    <scope>NUCLEOTIDE SEQUENCE [LARGE SCALE GENOMIC DNA]</scope>
    <source>
        <strain evidence="4">01-14</strain>
        <tissue evidence="4">Leaf</tissue>
    </source>
</reference>
<evidence type="ECO:0000256" key="1">
    <source>
        <dbReference type="ARBA" id="ARBA00009861"/>
    </source>
</evidence>
<keyword evidence="5" id="KW-1185">Reference proteome</keyword>
<keyword evidence="2" id="KW-0808">Transferase</keyword>
<accession>A0AAP0N4Q6</accession>
<dbReference type="PANTHER" id="PTHR31623">
    <property type="entry name" value="F21J9.9"/>
    <property type="match status" value="1"/>
</dbReference>
<dbReference type="Proteomes" id="UP001428341">
    <property type="component" value="Unassembled WGS sequence"/>
</dbReference>
<dbReference type="Gene3D" id="3.30.559.10">
    <property type="entry name" value="Chloramphenicol acetyltransferase-like domain"/>
    <property type="match status" value="1"/>
</dbReference>
<evidence type="ECO:0000313" key="5">
    <source>
        <dbReference type="Proteomes" id="UP001428341"/>
    </source>
</evidence>
<evidence type="ECO:0000256" key="3">
    <source>
        <dbReference type="ARBA" id="ARBA00023315"/>
    </source>
</evidence>
<dbReference type="PANTHER" id="PTHR31623:SF28">
    <property type="entry name" value="BAHD ACYLTRANSFERASE"/>
    <property type="match status" value="1"/>
</dbReference>
<evidence type="ECO:0000256" key="2">
    <source>
        <dbReference type="ARBA" id="ARBA00022679"/>
    </source>
</evidence>
<name>A0AAP0N4Q6_9ROSI</name>
<keyword evidence="3" id="KW-0012">Acyltransferase</keyword>
<dbReference type="AlphaFoldDB" id="A0AAP0N4Q6"/>
<dbReference type="EMBL" id="JBCGBO010000001">
    <property type="protein sequence ID" value="KAK9230465.1"/>
    <property type="molecule type" value="Genomic_DNA"/>
</dbReference>
<comment type="similarity">
    <text evidence="1">Belongs to the plant acyltransferase family.</text>
</comment>
<dbReference type="GO" id="GO:0016746">
    <property type="term" value="F:acyltransferase activity"/>
    <property type="evidence" value="ECO:0007669"/>
    <property type="project" value="UniProtKB-KW"/>
</dbReference>
<protein>
    <submittedName>
        <fullName evidence="4">Uncharacterized protein</fullName>
    </submittedName>
</protein>